<dbReference type="AlphaFoldDB" id="A0AAU9KBL6"/>
<gene>
    <name evidence="1" type="ORF">BSTOLATCC_MIC63894</name>
</gene>
<accession>A0AAU9KBL6</accession>
<reference evidence="1" key="1">
    <citation type="submission" date="2021-09" db="EMBL/GenBank/DDBJ databases">
        <authorList>
            <consortium name="AG Swart"/>
            <person name="Singh M."/>
            <person name="Singh A."/>
            <person name="Seah K."/>
            <person name="Emmerich C."/>
        </authorList>
    </citation>
    <scope>NUCLEOTIDE SEQUENCE</scope>
    <source>
        <strain evidence="1">ATCC30299</strain>
    </source>
</reference>
<keyword evidence="2" id="KW-1185">Reference proteome</keyword>
<dbReference type="EMBL" id="CAJZBQ010000062">
    <property type="protein sequence ID" value="CAG9335421.1"/>
    <property type="molecule type" value="Genomic_DNA"/>
</dbReference>
<evidence type="ECO:0000313" key="1">
    <source>
        <dbReference type="EMBL" id="CAG9335421.1"/>
    </source>
</evidence>
<dbReference type="Proteomes" id="UP001162131">
    <property type="component" value="Unassembled WGS sequence"/>
</dbReference>
<proteinExistence type="predicted"/>
<evidence type="ECO:0000313" key="2">
    <source>
        <dbReference type="Proteomes" id="UP001162131"/>
    </source>
</evidence>
<protein>
    <submittedName>
        <fullName evidence="1">Uncharacterized protein</fullName>
    </submittedName>
</protein>
<sequence>MMSLPEIIRSKSVEKEIKNPKLSNLKHQITNFNVNTSLEISRLNQTMNEDDNLPSLNHSSPKILRFSPISQTARDKGKEPKTPRANKLKYIINSIPASIKEKYDLPIIPTDHSWERIVGTVTYRTYTPLEGPSFQFSTTPRFDTPLFHQIESFKYRYVSEERKKEIKVRIRQNKDVSRFSPEKYKEILKEKFKMKALKEINCKENKTAIDLNNKKLREDHYNGRLRRIEIRNNWQEFHIMKKSWILLFTAISFATIWKKRGIWKKKLKERNKSIINWLFQVCLVLGKFRIKIREARSKLAWSKMKNYLTPHILAWKFRKNKRFKEIITDVLSRGLDRDNLQDVVNEWKRRISLIQKGFISMINIYRARTEALMNLWNKTEEQLTKKNKKNIFISQEEDEEFTGKRLIPRLVKLYFIRKFLNAKLSMHGKALAQYFDECKKHEETFMEKFADSVLYGKKVKLEDVYVAKPSFVIFSEHEEFVDIIKTAYKEKDHWEQIIVSETKVDGRYAAPPYHIDDLIKIKPKNKKKHKKKHKTKIEHH</sequence>
<comment type="caution">
    <text evidence="1">The sequence shown here is derived from an EMBL/GenBank/DDBJ whole genome shotgun (WGS) entry which is preliminary data.</text>
</comment>
<organism evidence="1 2">
    <name type="scientific">Blepharisma stoltei</name>
    <dbReference type="NCBI Taxonomy" id="1481888"/>
    <lineage>
        <taxon>Eukaryota</taxon>
        <taxon>Sar</taxon>
        <taxon>Alveolata</taxon>
        <taxon>Ciliophora</taxon>
        <taxon>Postciliodesmatophora</taxon>
        <taxon>Heterotrichea</taxon>
        <taxon>Heterotrichida</taxon>
        <taxon>Blepharismidae</taxon>
        <taxon>Blepharisma</taxon>
    </lineage>
</organism>
<name>A0AAU9KBL6_9CILI</name>